<dbReference type="AlphaFoldDB" id="A0A8T0P8Z3"/>
<keyword evidence="3" id="KW-1185">Reference proteome</keyword>
<proteinExistence type="predicted"/>
<name>A0A8T0P8Z3_PANVG</name>
<dbReference type="EMBL" id="CM029052">
    <property type="protein sequence ID" value="KAG2557325.1"/>
    <property type="molecule type" value="Genomic_DNA"/>
</dbReference>
<evidence type="ECO:0000313" key="3">
    <source>
        <dbReference type="Proteomes" id="UP000823388"/>
    </source>
</evidence>
<comment type="caution">
    <text evidence="2">The sequence shown here is derived from an EMBL/GenBank/DDBJ whole genome shotgun (WGS) entry which is preliminary data.</text>
</comment>
<reference evidence="2" key="1">
    <citation type="submission" date="2020-05" db="EMBL/GenBank/DDBJ databases">
        <title>WGS assembly of Panicum virgatum.</title>
        <authorList>
            <person name="Lovell J.T."/>
            <person name="Jenkins J."/>
            <person name="Shu S."/>
            <person name="Juenger T.E."/>
            <person name="Schmutz J."/>
        </authorList>
    </citation>
    <scope>NUCLEOTIDE SEQUENCE</scope>
    <source>
        <strain evidence="2">AP13</strain>
    </source>
</reference>
<feature type="region of interest" description="Disordered" evidence="1">
    <location>
        <begin position="1"/>
        <end position="21"/>
    </location>
</feature>
<accession>A0A8T0P8Z3</accession>
<organism evidence="2 3">
    <name type="scientific">Panicum virgatum</name>
    <name type="common">Blackwell switchgrass</name>
    <dbReference type="NCBI Taxonomy" id="38727"/>
    <lineage>
        <taxon>Eukaryota</taxon>
        <taxon>Viridiplantae</taxon>
        <taxon>Streptophyta</taxon>
        <taxon>Embryophyta</taxon>
        <taxon>Tracheophyta</taxon>
        <taxon>Spermatophyta</taxon>
        <taxon>Magnoliopsida</taxon>
        <taxon>Liliopsida</taxon>
        <taxon>Poales</taxon>
        <taxon>Poaceae</taxon>
        <taxon>PACMAD clade</taxon>
        <taxon>Panicoideae</taxon>
        <taxon>Panicodae</taxon>
        <taxon>Paniceae</taxon>
        <taxon>Panicinae</taxon>
        <taxon>Panicum</taxon>
        <taxon>Panicum sect. Hiantes</taxon>
    </lineage>
</organism>
<evidence type="ECO:0000256" key="1">
    <source>
        <dbReference type="SAM" id="MobiDB-lite"/>
    </source>
</evidence>
<dbReference type="Proteomes" id="UP000823388">
    <property type="component" value="Chromosome 8N"/>
</dbReference>
<evidence type="ECO:0000313" key="2">
    <source>
        <dbReference type="EMBL" id="KAG2557325.1"/>
    </source>
</evidence>
<gene>
    <name evidence="2" type="ORF">PVAP13_8NG220902</name>
</gene>
<sequence>MAGCQRHGANSGNDNNNQERDNRDVILKGLGEQLHQIQERLEHLEVAGRGPNCQEGGAAHEGVHRHAHRCFQNNSSSEDEDGINHFADPHDNSSDAEDICSQNSIGNHRNNFHLRVDLSEFEGRFDPDGFIGWINTTDHVFAYKGIPDEDKVLLAS</sequence>
<feature type="region of interest" description="Disordered" evidence="1">
    <location>
        <begin position="73"/>
        <end position="97"/>
    </location>
</feature>
<protein>
    <submittedName>
        <fullName evidence="2">Uncharacterized protein</fullName>
    </submittedName>
</protein>